<accession>A0A839UE85</accession>
<dbReference type="EMBL" id="JACHXN010000009">
    <property type="protein sequence ID" value="MBB3146729.1"/>
    <property type="molecule type" value="Genomic_DNA"/>
</dbReference>
<keyword evidence="2" id="KW-1185">Reference proteome</keyword>
<organism evidence="1 2">
    <name type="scientific">Phyllobacterium trifolii</name>
    <dbReference type="NCBI Taxonomy" id="300193"/>
    <lineage>
        <taxon>Bacteria</taxon>
        <taxon>Pseudomonadati</taxon>
        <taxon>Pseudomonadota</taxon>
        <taxon>Alphaproteobacteria</taxon>
        <taxon>Hyphomicrobiales</taxon>
        <taxon>Phyllobacteriaceae</taxon>
        <taxon>Phyllobacterium</taxon>
    </lineage>
</organism>
<proteinExistence type="predicted"/>
<name>A0A839UE85_9HYPH</name>
<dbReference type="RefSeq" id="WP_183662521.1">
    <property type="nucleotide sequence ID" value="NZ_JACHXN010000009.1"/>
</dbReference>
<reference evidence="1 2" key="1">
    <citation type="submission" date="2020-08" db="EMBL/GenBank/DDBJ databases">
        <title>Genomic Encyclopedia of Type Strains, Phase III (KMG-III): the genomes of soil and plant-associated and newly described type strains.</title>
        <authorList>
            <person name="Whitman W."/>
        </authorList>
    </citation>
    <scope>NUCLEOTIDE SEQUENCE [LARGE SCALE GENOMIC DNA]</scope>
    <source>
        <strain evidence="1 2">CECT 7015</strain>
    </source>
</reference>
<dbReference type="AlphaFoldDB" id="A0A839UE85"/>
<evidence type="ECO:0000313" key="2">
    <source>
        <dbReference type="Proteomes" id="UP000554520"/>
    </source>
</evidence>
<protein>
    <submittedName>
        <fullName evidence="1">Uncharacterized protein</fullName>
    </submittedName>
</protein>
<sequence>MSTDKDRWWVITNMTNLYSQRHFPSLDYILSFHVGLMMRVASRDDHAGNGEPTPFEEVFRRQNQAADLLERAVEALDFQAVGIRNVPSLPIKPHGNRCYRQLSPTG</sequence>
<evidence type="ECO:0000313" key="1">
    <source>
        <dbReference type="EMBL" id="MBB3146729.1"/>
    </source>
</evidence>
<gene>
    <name evidence="1" type="ORF">FHS21_003145</name>
</gene>
<comment type="caution">
    <text evidence="1">The sequence shown here is derived from an EMBL/GenBank/DDBJ whole genome shotgun (WGS) entry which is preliminary data.</text>
</comment>
<dbReference type="Proteomes" id="UP000554520">
    <property type="component" value="Unassembled WGS sequence"/>
</dbReference>